<proteinExistence type="inferred from homology"/>
<evidence type="ECO:0000256" key="7">
    <source>
        <dbReference type="RuleBase" id="RU363032"/>
    </source>
</evidence>
<evidence type="ECO:0000259" key="8">
    <source>
        <dbReference type="PROSITE" id="PS50928"/>
    </source>
</evidence>
<keyword evidence="3" id="KW-1003">Cell membrane</keyword>
<dbReference type="PANTHER" id="PTHR30193:SF37">
    <property type="entry name" value="INNER MEMBRANE ABC TRANSPORTER PERMEASE PROTEIN YCJO"/>
    <property type="match status" value="1"/>
</dbReference>
<evidence type="ECO:0000256" key="6">
    <source>
        <dbReference type="ARBA" id="ARBA00023136"/>
    </source>
</evidence>
<evidence type="ECO:0000256" key="2">
    <source>
        <dbReference type="ARBA" id="ARBA00022448"/>
    </source>
</evidence>
<reference evidence="9 10" key="1">
    <citation type="journal article" date="2023" name="Genome Announc.">
        <title>Pan-Genome Analyses of the Genus Cohnella and Proposal of the Novel Species Cohnella silvisoli sp. nov., Isolated from Forest Soil.</title>
        <authorList>
            <person name="Wang C."/>
            <person name="Mao L."/>
            <person name="Bao G."/>
            <person name="Zhu H."/>
        </authorList>
    </citation>
    <scope>NUCLEOTIDE SEQUENCE [LARGE SCALE GENOMIC DNA]</scope>
    <source>
        <strain evidence="9 10">NL03-T5-1</strain>
    </source>
</reference>
<evidence type="ECO:0000256" key="3">
    <source>
        <dbReference type="ARBA" id="ARBA00022475"/>
    </source>
</evidence>
<evidence type="ECO:0000313" key="10">
    <source>
        <dbReference type="Proteomes" id="UP001493487"/>
    </source>
</evidence>
<dbReference type="Pfam" id="PF00528">
    <property type="entry name" value="BPD_transp_1"/>
    <property type="match status" value="1"/>
</dbReference>
<feature type="transmembrane region" description="Helical" evidence="7">
    <location>
        <begin position="153"/>
        <end position="179"/>
    </location>
</feature>
<dbReference type="Proteomes" id="UP001493487">
    <property type="component" value="Unassembled WGS sequence"/>
</dbReference>
<keyword evidence="10" id="KW-1185">Reference proteome</keyword>
<keyword evidence="6 7" id="KW-0472">Membrane</keyword>
<comment type="caution">
    <text evidence="9">The sequence shown here is derived from an EMBL/GenBank/DDBJ whole genome shotgun (WGS) entry which is preliminary data.</text>
</comment>
<name>A0ABV1KNT2_9BACL</name>
<evidence type="ECO:0000256" key="4">
    <source>
        <dbReference type="ARBA" id="ARBA00022692"/>
    </source>
</evidence>
<dbReference type="PANTHER" id="PTHR30193">
    <property type="entry name" value="ABC TRANSPORTER PERMEASE PROTEIN"/>
    <property type="match status" value="1"/>
</dbReference>
<sequence>MLSQKRKQFLIFFVPSVLLLLLTVVYPLLYSLVMSFTSSSLKIKGMGSFIGFDNYIRVFKDAYFLKSAWTTVIFTVIVVTLEFLFGLIVAILLNRITYGKKVFFTIIIVPMLITPVAVGLIWRLLLHPDLGIINYMLSLVGIEGQAWLGDAKWAMITVVLVDIWHQVPFMILLLLAGLVSLPVEPYEAAEIDGANRLQTFWNVTLPLMKATIVVAVLFRVITAFKTYDLIYVLTKGGPGTTTEVISYHIYKQAYTFLDTGYASALSYVLLLVVLMLSAVFVKVSRGKA</sequence>
<accession>A0ABV1KNT2</accession>
<keyword evidence="5 7" id="KW-1133">Transmembrane helix</keyword>
<organism evidence="9 10">
    <name type="scientific">Cohnella silvisoli</name>
    <dbReference type="NCBI Taxonomy" id="2873699"/>
    <lineage>
        <taxon>Bacteria</taxon>
        <taxon>Bacillati</taxon>
        <taxon>Bacillota</taxon>
        <taxon>Bacilli</taxon>
        <taxon>Bacillales</taxon>
        <taxon>Paenibacillaceae</taxon>
        <taxon>Cohnella</taxon>
    </lineage>
</organism>
<dbReference type="Gene3D" id="1.10.3720.10">
    <property type="entry name" value="MetI-like"/>
    <property type="match status" value="1"/>
</dbReference>
<dbReference type="CDD" id="cd06261">
    <property type="entry name" value="TM_PBP2"/>
    <property type="match status" value="1"/>
</dbReference>
<keyword evidence="2 7" id="KW-0813">Transport</keyword>
<feature type="domain" description="ABC transmembrane type-1" evidence="8">
    <location>
        <begin position="68"/>
        <end position="280"/>
    </location>
</feature>
<dbReference type="SUPFAM" id="SSF161098">
    <property type="entry name" value="MetI-like"/>
    <property type="match status" value="1"/>
</dbReference>
<protein>
    <submittedName>
        <fullName evidence="9">Sugar ABC transporter permease</fullName>
    </submittedName>
</protein>
<dbReference type="InterPro" id="IPR051393">
    <property type="entry name" value="ABC_transporter_permease"/>
</dbReference>
<dbReference type="InterPro" id="IPR000515">
    <property type="entry name" value="MetI-like"/>
</dbReference>
<dbReference type="RefSeq" id="WP_232183490.1">
    <property type="nucleotide sequence ID" value="NZ_JAIOAP010000002.1"/>
</dbReference>
<evidence type="ECO:0000313" key="9">
    <source>
        <dbReference type="EMBL" id="MEQ4481746.1"/>
    </source>
</evidence>
<dbReference type="PROSITE" id="PS50928">
    <property type="entry name" value="ABC_TM1"/>
    <property type="match status" value="1"/>
</dbReference>
<comment type="similarity">
    <text evidence="7">Belongs to the binding-protein-dependent transport system permease family.</text>
</comment>
<evidence type="ECO:0000256" key="5">
    <source>
        <dbReference type="ARBA" id="ARBA00022989"/>
    </source>
</evidence>
<feature type="transmembrane region" description="Helical" evidence="7">
    <location>
        <begin position="102"/>
        <end position="125"/>
    </location>
</feature>
<feature type="transmembrane region" description="Helical" evidence="7">
    <location>
        <begin position="68"/>
        <end position="93"/>
    </location>
</feature>
<feature type="transmembrane region" description="Helical" evidence="7">
    <location>
        <begin position="200"/>
        <end position="221"/>
    </location>
</feature>
<feature type="transmembrane region" description="Helical" evidence="7">
    <location>
        <begin position="9"/>
        <end position="29"/>
    </location>
</feature>
<feature type="transmembrane region" description="Helical" evidence="7">
    <location>
        <begin position="264"/>
        <end position="283"/>
    </location>
</feature>
<evidence type="ECO:0000256" key="1">
    <source>
        <dbReference type="ARBA" id="ARBA00004651"/>
    </source>
</evidence>
<dbReference type="InterPro" id="IPR035906">
    <property type="entry name" value="MetI-like_sf"/>
</dbReference>
<comment type="subcellular location">
    <subcellularLocation>
        <location evidence="1 7">Cell membrane</location>
        <topology evidence="1 7">Multi-pass membrane protein</topology>
    </subcellularLocation>
</comment>
<gene>
    <name evidence="9" type="ORF">QJS35_04980</name>
</gene>
<keyword evidence="4 7" id="KW-0812">Transmembrane</keyword>
<dbReference type="EMBL" id="JASKHM010000002">
    <property type="protein sequence ID" value="MEQ4481746.1"/>
    <property type="molecule type" value="Genomic_DNA"/>
</dbReference>